<dbReference type="AlphaFoldDB" id="A0AAD7TZI8"/>
<proteinExistence type="predicted"/>
<dbReference type="SMART" id="SM00225">
    <property type="entry name" value="BTB"/>
    <property type="match status" value="1"/>
</dbReference>
<feature type="domain" description="BTB" evidence="2">
    <location>
        <begin position="38"/>
        <end position="113"/>
    </location>
</feature>
<dbReference type="InterPro" id="IPR000210">
    <property type="entry name" value="BTB/POZ_dom"/>
</dbReference>
<name>A0AAD7TZI8_9APHY</name>
<organism evidence="3 4">
    <name type="scientific">Trametes cubensis</name>
    <dbReference type="NCBI Taxonomy" id="1111947"/>
    <lineage>
        <taxon>Eukaryota</taxon>
        <taxon>Fungi</taxon>
        <taxon>Dikarya</taxon>
        <taxon>Basidiomycota</taxon>
        <taxon>Agaricomycotina</taxon>
        <taxon>Agaricomycetes</taxon>
        <taxon>Polyporales</taxon>
        <taxon>Polyporaceae</taxon>
        <taxon>Trametes</taxon>
    </lineage>
</organism>
<feature type="region of interest" description="Disordered" evidence="1">
    <location>
        <begin position="228"/>
        <end position="250"/>
    </location>
</feature>
<dbReference type="PROSITE" id="PS50097">
    <property type="entry name" value="BTB"/>
    <property type="match status" value="1"/>
</dbReference>
<dbReference type="InterPro" id="IPR011333">
    <property type="entry name" value="SKP1/BTB/POZ_sf"/>
</dbReference>
<feature type="region of interest" description="Disordered" evidence="1">
    <location>
        <begin position="262"/>
        <end position="291"/>
    </location>
</feature>
<accession>A0AAD7TZI8</accession>
<evidence type="ECO:0000256" key="1">
    <source>
        <dbReference type="SAM" id="MobiDB-lite"/>
    </source>
</evidence>
<gene>
    <name evidence="3" type="ORF">ONZ51_g2484</name>
</gene>
<evidence type="ECO:0000313" key="3">
    <source>
        <dbReference type="EMBL" id="KAJ8490135.1"/>
    </source>
</evidence>
<evidence type="ECO:0000259" key="2">
    <source>
        <dbReference type="PROSITE" id="PS50097"/>
    </source>
</evidence>
<keyword evidence="4" id="KW-1185">Reference proteome</keyword>
<dbReference type="Pfam" id="PF00651">
    <property type="entry name" value="BTB"/>
    <property type="match status" value="1"/>
</dbReference>
<reference evidence="3" key="1">
    <citation type="submission" date="2022-11" db="EMBL/GenBank/DDBJ databases">
        <title>Genome Sequence of Cubamyces cubensis.</title>
        <authorList>
            <person name="Buettner E."/>
        </authorList>
    </citation>
    <scope>NUCLEOTIDE SEQUENCE</scope>
    <source>
        <strain evidence="3">MPL-01</strain>
    </source>
</reference>
<feature type="region of interest" description="Disordered" evidence="1">
    <location>
        <begin position="1"/>
        <end position="22"/>
    </location>
</feature>
<evidence type="ECO:0000313" key="4">
    <source>
        <dbReference type="Proteomes" id="UP001215151"/>
    </source>
</evidence>
<dbReference type="Proteomes" id="UP001215151">
    <property type="component" value="Unassembled WGS sequence"/>
</dbReference>
<dbReference type="Gene3D" id="3.30.710.10">
    <property type="entry name" value="Potassium Channel Kv1.1, Chain A"/>
    <property type="match status" value="1"/>
</dbReference>
<sequence length="307" mass="33269">MYNSSPAPHRQHVSAPSETKCETPPFPVPHPDYYFEDGNLTILVENTLFKLFRSTFTRHSAVFKDLFSLPTSQSGTPVEGCDDDNPLQFSGISATDFERLLWVLYPPSYEAPKAQTVDEWRSTLSLATRWEFTDVRALAIRSLQSLDMSPIERILLAQEFDIPGRWALSAYVALCERPEPLSLGEAALLGLETSVRIAQLREQLRARGHRSAGMGGYHSLTRSAAARQAGSLTASGKGPVGSHPGPTAAGERARWGIAKSFLAPGELPPPARAGSNGPRKAGAKMPSTSIPGTSRLVAQAFGIELGR</sequence>
<comment type="caution">
    <text evidence="3">The sequence shown here is derived from an EMBL/GenBank/DDBJ whole genome shotgun (WGS) entry which is preliminary data.</text>
</comment>
<dbReference type="EMBL" id="JAPEVG010000039">
    <property type="protein sequence ID" value="KAJ8490135.1"/>
    <property type="molecule type" value="Genomic_DNA"/>
</dbReference>
<protein>
    <recommendedName>
        <fullName evidence="2">BTB domain-containing protein</fullName>
    </recommendedName>
</protein>
<dbReference type="SUPFAM" id="SSF54695">
    <property type="entry name" value="POZ domain"/>
    <property type="match status" value="1"/>
</dbReference>